<name>A0A177DVW5_ALTAL</name>
<dbReference type="InterPro" id="IPR045518">
    <property type="entry name" value="2EXR"/>
</dbReference>
<dbReference type="Proteomes" id="UP000077248">
    <property type="component" value="Unassembled WGS sequence"/>
</dbReference>
<dbReference type="GeneID" id="29118328"/>
<dbReference type="EMBL" id="KV441473">
    <property type="protein sequence ID" value="OAG22939.1"/>
    <property type="molecule type" value="Genomic_DNA"/>
</dbReference>
<evidence type="ECO:0000313" key="2">
    <source>
        <dbReference type="EMBL" id="OAG22939.1"/>
    </source>
</evidence>
<reference evidence="2 3" key="1">
    <citation type="submission" date="2016-05" db="EMBL/GenBank/DDBJ databases">
        <title>Comparative analysis of secretome profiles of manganese(II)-oxidizing ascomycete fungi.</title>
        <authorList>
            <consortium name="DOE Joint Genome Institute"/>
            <person name="Zeiner C.A."/>
            <person name="Purvine S.O."/>
            <person name="Zink E.M."/>
            <person name="Wu S."/>
            <person name="Pasa-Tolic L."/>
            <person name="Chaput D.L."/>
            <person name="Haridas S."/>
            <person name="Grigoriev I.V."/>
            <person name="Santelli C.M."/>
            <person name="Hansel C.M."/>
        </authorList>
    </citation>
    <scope>NUCLEOTIDE SEQUENCE [LARGE SCALE GENOMIC DNA]</scope>
    <source>
        <strain evidence="2 3">SRC1lrK2f</strain>
    </source>
</reference>
<dbReference type="VEuPathDB" id="FungiDB:CC77DRAFT_678138"/>
<dbReference type="AlphaFoldDB" id="A0A177DVW5"/>
<keyword evidence="3" id="KW-1185">Reference proteome</keyword>
<feature type="domain" description="2EXR" evidence="1">
    <location>
        <begin position="33"/>
        <end position="98"/>
    </location>
</feature>
<sequence>MDDKVAESLGRLELATQGHHQISTDEQDDSHTPPFFRLPAELRLMIYQHVFANEIIHVQPKSTDPLGGSYLPKYHGVPRYQQVVSLLMTCRHIRGEATPSFNDLVVFDLTLYYNCMAAAYELGPEICREIRAIKVEPRLAKRLAIGLQQGAPPSTNYRHLLPSLQRVHIQQTSIFGLLMVSPDMAVRGLRLYFGYGDLEVIFTRTM</sequence>
<protein>
    <recommendedName>
        <fullName evidence="1">2EXR domain-containing protein</fullName>
    </recommendedName>
</protein>
<dbReference type="Pfam" id="PF20150">
    <property type="entry name" value="2EXR"/>
    <property type="match status" value="1"/>
</dbReference>
<organism evidence="2 3">
    <name type="scientific">Alternaria alternata</name>
    <name type="common">Alternaria rot fungus</name>
    <name type="synonym">Torula alternata</name>
    <dbReference type="NCBI Taxonomy" id="5599"/>
    <lineage>
        <taxon>Eukaryota</taxon>
        <taxon>Fungi</taxon>
        <taxon>Dikarya</taxon>
        <taxon>Ascomycota</taxon>
        <taxon>Pezizomycotina</taxon>
        <taxon>Dothideomycetes</taxon>
        <taxon>Pleosporomycetidae</taxon>
        <taxon>Pleosporales</taxon>
        <taxon>Pleosporineae</taxon>
        <taxon>Pleosporaceae</taxon>
        <taxon>Alternaria</taxon>
        <taxon>Alternaria sect. Alternaria</taxon>
        <taxon>Alternaria alternata complex</taxon>
    </lineage>
</organism>
<dbReference type="KEGG" id="aalt:CC77DRAFT_678138"/>
<proteinExistence type="predicted"/>
<dbReference type="OMA" id="TFTHQTI"/>
<dbReference type="RefSeq" id="XP_018388360.1">
    <property type="nucleotide sequence ID" value="XM_018532734.1"/>
</dbReference>
<gene>
    <name evidence="2" type="ORF">CC77DRAFT_678138</name>
</gene>
<dbReference type="PANTHER" id="PTHR38790">
    <property type="entry name" value="2EXR DOMAIN-CONTAINING PROTEIN-RELATED"/>
    <property type="match status" value="1"/>
</dbReference>
<evidence type="ECO:0000313" key="3">
    <source>
        <dbReference type="Proteomes" id="UP000077248"/>
    </source>
</evidence>
<evidence type="ECO:0000259" key="1">
    <source>
        <dbReference type="Pfam" id="PF20150"/>
    </source>
</evidence>
<accession>A0A177DVW5</accession>